<dbReference type="InterPro" id="IPR000375">
    <property type="entry name" value="Dynamin_stalk"/>
</dbReference>
<dbReference type="PRINTS" id="PR00195">
    <property type="entry name" value="DYNAMIN"/>
</dbReference>
<dbReference type="SUPFAM" id="SSF52540">
    <property type="entry name" value="P-loop containing nucleoside triphosphate hydrolases"/>
    <property type="match status" value="1"/>
</dbReference>
<keyword evidence="2" id="KW-0342">GTP-binding</keyword>
<dbReference type="CDD" id="cd08771">
    <property type="entry name" value="DLP_1"/>
    <property type="match status" value="1"/>
</dbReference>
<comment type="caution">
    <text evidence="5">The sequence shown here is derived from an EMBL/GenBank/DDBJ whole genome shotgun (WGS) entry which is preliminary data.</text>
</comment>
<dbReference type="InterPro" id="IPR020850">
    <property type="entry name" value="GED_dom"/>
</dbReference>
<reference evidence="5 6" key="1">
    <citation type="submission" date="2024-01" db="EMBL/GenBank/DDBJ databases">
        <authorList>
            <person name="Allen C."/>
            <person name="Tagirdzhanova G."/>
        </authorList>
    </citation>
    <scope>NUCLEOTIDE SEQUENCE [LARGE SCALE GENOMIC DNA]</scope>
</reference>
<evidence type="ECO:0000259" key="4">
    <source>
        <dbReference type="PROSITE" id="PS51388"/>
    </source>
</evidence>
<accession>A0ABP0AZM4</accession>
<evidence type="ECO:0000313" key="5">
    <source>
        <dbReference type="EMBL" id="CAK7212755.1"/>
    </source>
</evidence>
<evidence type="ECO:0000313" key="6">
    <source>
        <dbReference type="Proteomes" id="UP001642482"/>
    </source>
</evidence>
<sequence length="975" mass="108813">MPGRTIKAEAHGQDPDVPFDAGTAASLPGDPSQDQSRRVARSGAPSVSTRMGRQTIAGSYGGEGGDDGDDPILMEVRQVKSQPAESVLGRIDAPLAHQNVSFVSHGFTAIGDKVKELNDTLGELQSLGIQHVASLPELVLVGDQSAGKSSLMSGFSDIFLPRSEGACTRCPVHIRLSGSHGSGPWMCRVSLQQDYEYRPPQAVTRANPFGPWFEKRRDIKDFANLTDPSKIEETLKWAQIATLNPHTEHSLYKPGTGEIWRRYRTVDNEDGNSIRNQAAFSPNMVALDISAPGLADLSFYDLPGVFTSAKQDEEQYLVKVVRNLTAKYIAHQQAIILWAVPMNVDPETSATFSIIREEKAQLRTIGVMTKADLLPPSAGAQWMAMLRGEQHKVGHGYFMTARPIVTEGLLPDEMVQSSARDPSRPADELERQGAFEEAFFNNQQPGLSNQEWPDCFREFEDRCGVNRLVAFMSQQLGHEFAKCLPEIKEKVTSKLLDVNLELSQLPDMPDNPELEIRRSLGEFATHVRTLSDSSQLTSSLNVIVDQFQKQIEGLKPKYKVKAQSFPSAQASSRQAAVDTNGHVDLTMDDDAISVTGTSPAPGITPAPPSGALQASMSHRRQHTSFLDGHQDTSGPSTPSKRPRGLDSNGGSVKQEDLSEGIGSPALGAISRRVLFRAIQPRPSRTLQAVRDFINARSKPGMANIVSEDVYNSLCIEAAQPWSTPLLQLLDRVYQLLDTKLHELLSSALNTLQSRLIYRRSSSILKRFLVDRLSEVRTTLLQTYQLETRKFYTMNNASLQRYEKDERHMLQRFRHHHRMVAYLGERGKDRQPPKDWDLMSDEERAREKTMMNQELVKLGPDDYARELNVCATVRGYYRTASTRFIDTCTMHIASGLLPDVISQLSRFYLDTQLGVFDKATPQMFSDLMDEDEETAAKRRSLKEDRNRFQQTMESIQRLENSSQNSQEQVHAQNDDV</sequence>
<dbReference type="SMART" id="SM00053">
    <property type="entry name" value="DYNc"/>
    <property type="match status" value="1"/>
</dbReference>
<keyword evidence="1" id="KW-0547">Nucleotide-binding</keyword>
<dbReference type="Gene3D" id="1.20.120.1240">
    <property type="entry name" value="Dynamin, middle domain"/>
    <property type="match status" value="1"/>
</dbReference>
<evidence type="ECO:0000256" key="1">
    <source>
        <dbReference type="ARBA" id="ARBA00022741"/>
    </source>
</evidence>
<dbReference type="EMBL" id="CAWUHD010000009">
    <property type="protein sequence ID" value="CAK7212755.1"/>
    <property type="molecule type" value="Genomic_DNA"/>
</dbReference>
<dbReference type="Gene3D" id="3.40.50.300">
    <property type="entry name" value="P-loop containing nucleotide triphosphate hydrolases"/>
    <property type="match status" value="1"/>
</dbReference>
<evidence type="ECO:0000256" key="2">
    <source>
        <dbReference type="ARBA" id="ARBA00023134"/>
    </source>
</evidence>
<feature type="region of interest" description="Disordered" evidence="3">
    <location>
        <begin position="955"/>
        <end position="975"/>
    </location>
</feature>
<organism evidence="5 6">
    <name type="scientific">Sporothrix eucalyptigena</name>
    <dbReference type="NCBI Taxonomy" id="1812306"/>
    <lineage>
        <taxon>Eukaryota</taxon>
        <taxon>Fungi</taxon>
        <taxon>Dikarya</taxon>
        <taxon>Ascomycota</taxon>
        <taxon>Pezizomycotina</taxon>
        <taxon>Sordariomycetes</taxon>
        <taxon>Sordariomycetidae</taxon>
        <taxon>Ophiostomatales</taxon>
        <taxon>Ophiostomataceae</taxon>
        <taxon>Sporothrix</taxon>
    </lineage>
</organism>
<dbReference type="Pfam" id="PF01031">
    <property type="entry name" value="Dynamin_M"/>
    <property type="match status" value="1"/>
</dbReference>
<dbReference type="InterPro" id="IPR045063">
    <property type="entry name" value="Dynamin_N"/>
</dbReference>
<feature type="region of interest" description="Disordered" evidence="3">
    <location>
        <begin position="591"/>
        <end position="663"/>
    </location>
</feature>
<feature type="domain" description="GED" evidence="4">
    <location>
        <begin position="865"/>
        <end position="962"/>
    </location>
</feature>
<dbReference type="PANTHER" id="PTHR11566">
    <property type="entry name" value="DYNAMIN"/>
    <property type="match status" value="1"/>
</dbReference>
<protein>
    <recommendedName>
        <fullName evidence="4">GED domain-containing protein</fullName>
    </recommendedName>
</protein>
<dbReference type="PANTHER" id="PTHR11566:SF131">
    <property type="entry name" value="GTPASE, PUTATIVE (AFU_ORTHOLOGUE AFUA_6G07630)-RELATED"/>
    <property type="match status" value="1"/>
</dbReference>
<gene>
    <name evidence="5" type="ORF">SEUCBS140593_001610</name>
</gene>
<proteinExistence type="predicted"/>
<feature type="compositionally biased region" description="Basic and acidic residues" evidence="3">
    <location>
        <begin position="1"/>
        <end position="14"/>
    </location>
</feature>
<evidence type="ECO:0000256" key="3">
    <source>
        <dbReference type="SAM" id="MobiDB-lite"/>
    </source>
</evidence>
<dbReference type="Pfam" id="PF00350">
    <property type="entry name" value="Dynamin_N"/>
    <property type="match status" value="1"/>
</dbReference>
<dbReference type="InterPro" id="IPR022812">
    <property type="entry name" value="Dynamin"/>
</dbReference>
<dbReference type="PROSITE" id="PS51388">
    <property type="entry name" value="GED"/>
    <property type="match status" value="1"/>
</dbReference>
<keyword evidence="6" id="KW-1185">Reference proteome</keyword>
<feature type="region of interest" description="Disordered" evidence="3">
    <location>
        <begin position="1"/>
        <end position="71"/>
    </location>
</feature>
<dbReference type="Proteomes" id="UP001642482">
    <property type="component" value="Unassembled WGS sequence"/>
</dbReference>
<name>A0ABP0AZM4_9PEZI</name>
<dbReference type="InterPro" id="IPR001401">
    <property type="entry name" value="Dynamin_GTPase"/>
</dbReference>
<dbReference type="InterPro" id="IPR027417">
    <property type="entry name" value="P-loop_NTPase"/>
</dbReference>